<dbReference type="AlphaFoldDB" id="A0AA85AR49"/>
<organism evidence="2 3">
    <name type="scientific">Schistosoma margrebowiei</name>
    <dbReference type="NCBI Taxonomy" id="48269"/>
    <lineage>
        <taxon>Eukaryota</taxon>
        <taxon>Metazoa</taxon>
        <taxon>Spiralia</taxon>
        <taxon>Lophotrochozoa</taxon>
        <taxon>Platyhelminthes</taxon>
        <taxon>Trematoda</taxon>
        <taxon>Digenea</taxon>
        <taxon>Strigeidida</taxon>
        <taxon>Schistosomatoidea</taxon>
        <taxon>Schistosomatidae</taxon>
        <taxon>Schistosoma</taxon>
    </lineage>
</organism>
<dbReference type="WBParaSite" id="SMRG1_97310.1">
    <property type="protein sequence ID" value="SMRG1_97310.1"/>
    <property type="gene ID" value="SMRG1_97310"/>
</dbReference>
<evidence type="ECO:0000313" key="3">
    <source>
        <dbReference type="WBParaSite" id="SMRG1_97310.1"/>
    </source>
</evidence>
<protein>
    <submittedName>
        <fullName evidence="3">Uncharacterized protein</fullName>
    </submittedName>
</protein>
<keyword evidence="1" id="KW-0812">Transmembrane</keyword>
<keyword evidence="1" id="KW-1133">Transmembrane helix</keyword>
<feature type="transmembrane region" description="Helical" evidence="1">
    <location>
        <begin position="7"/>
        <end position="28"/>
    </location>
</feature>
<evidence type="ECO:0000313" key="2">
    <source>
        <dbReference type="Proteomes" id="UP000050790"/>
    </source>
</evidence>
<keyword evidence="1" id="KW-0472">Membrane</keyword>
<name>A0AA85AR49_9TREM</name>
<dbReference type="Proteomes" id="UP000050790">
    <property type="component" value="Unassembled WGS sequence"/>
</dbReference>
<proteinExistence type="predicted"/>
<sequence>MVCIPCIVIPVILWILHRLLYPVMYYFFPKLKPIPEPTIDESEQLNDITKDDVIDTCQPSSPSKSKSE</sequence>
<accession>A0AA85AR49</accession>
<reference evidence="3" key="1">
    <citation type="submission" date="2023-11" db="UniProtKB">
        <authorList>
            <consortium name="WormBaseParasite"/>
        </authorList>
    </citation>
    <scope>IDENTIFICATION</scope>
</reference>
<evidence type="ECO:0000256" key="1">
    <source>
        <dbReference type="SAM" id="Phobius"/>
    </source>
</evidence>